<sequence length="436" mass="49611">MKLLLAVAVVFLVLTEVFCEEVVPIDDLRYLTESNQMQDEWLAPDSFQEILRRITRKPKPHQFVGLMGKRASGGSGRATTVTALMMAQNVPTNEPLKKYFGFEYQTEVDGEVLLHLYHTTGIEKMASFLDGVFAFILLDTASRKVFLGRDTYGVRPLFKLLTDDGFLAVCSEAKGLINIVHSMATSPEIIPFPPGHYEVFDMKANGKVASMELVKFHNCKDEPLHMEYDSLGKLPTGGLDSSLVAALLVKFAREKKYKYPIQTFSIGMEDSPDVKAARLVATHIGSEHHEVNFTTKEGLQAVEDVIVCLETYDITTVRASVGMYLVSKYIREKTDSTVIFSGEGSDELTQGYIYFHKVSSSQLEKAAEKFPFNTPKTKEAYFYRDIFEKYYPGREKWLPYYWMPKWIHATDPSARTLQIYKRKRKTMDQEESTYSD</sequence>
<evidence type="ECO:0000313" key="12">
    <source>
        <dbReference type="Proteomes" id="UP000886611"/>
    </source>
</evidence>
<dbReference type="InterPro" id="IPR017932">
    <property type="entry name" value="GATase_2_dom"/>
</dbReference>
<keyword evidence="7" id="KW-0061">Asparagine biosynthesis</keyword>
<protein>
    <recommendedName>
        <fullName evidence="8">Glutamine-dependent asparagine synthetase</fullName>
    </recommendedName>
</protein>
<feature type="chain" id="PRO_5036500101" description="Glutamine-dependent asparagine synthetase" evidence="9">
    <location>
        <begin position="20"/>
        <end position="436"/>
    </location>
</feature>
<reference evidence="11 12" key="1">
    <citation type="journal article" date="2021" name="Cell">
        <title>Tracing the genetic footprints of vertebrate landing in non-teleost ray-finned fishes.</title>
        <authorList>
            <person name="Bi X."/>
            <person name="Wang K."/>
            <person name="Yang L."/>
            <person name="Pan H."/>
            <person name="Jiang H."/>
            <person name="Wei Q."/>
            <person name="Fang M."/>
            <person name="Yu H."/>
            <person name="Zhu C."/>
            <person name="Cai Y."/>
            <person name="He Y."/>
            <person name="Gan X."/>
            <person name="Zeng H."/>
            <person name="Yu D."/>
            <person name="Zhu Y."/>
            <person name="Jiang H."/>
            <person name="Qiu Q."/>
            <person name="Yang H."/>
            <person name="Zhang Y.E."/>
            <person name="Wang W."/>
            <person name="Zhu M."/>
            <person name="He S."/>
            <person name="Zhang G."/>
        </authorList>
    </citation>
    <scope>NUCLEOTIDE SEQUENCE [LARGE SCALE GENOMIC DNA]</scope>
    <source>
        <strain evidence="11">Bchr_013</strain>
    </source>
</reference>
<dbReference type="GO" id="GO:0005524">
    <property type="term" value="F:ATP binding"/>
    <property type="evidence" value="ECO:0007669"/>
    <property type="project" value="UniProtKB-KW"/>
</dbReference>
<keyword evidence="5" id="KW-0027">Amidation</keyword>
<evidence type="ECO:0000313" key="11">
    <source>
        <dbReference type="EMBL" id="KAG2465075.1"/>
    </source>
</evidence>
<feature type="non-terminal residue" evidence="11">
    <location>
        <position position="1"/>
    </location>
</feature>
<evidence type="ECO:0000256" key="3">
    <source>
        <dbReference type="ARBA" id="ARBA00022598"/>
    </source>
</evidence>
<keyword evidence="3" id="KW-0436">Ligase</keyword>
<evidence type="ECO:0000259" key="10">
    <source>
        <dbReference type="PROSITE" id="PS51278"/>
    </source>
</evidence>
<evidence type="ECO:0000256" key="6">
    <source>
        <dbReference type="ARBA" id="ARBA00022840"/>
    </source>
</evidence>
<dbReference type="InterPro" id="IPR013055">
    <property type="entry name" value="Tachy_Neuro_lke_CS"/>
</dbReference>
<feature type="domain" description="Glutamine amidotransferase type-2" evidence="10">
    <location>
        <begin position="1"/>
        <end position="203"/>
    </location>
</feature>
<dbReference type="InterPro" id="IPR050795">
    <property type="entry name" value="Asn_Synthetase"/>
</dbReference>
<dbReference type="PANTHER" id="PTHR11772:SF23">
    <property type="entry name" value="ASPARAGINE SYNTHETASE [GLUTAMINE-HYDROLYZING]"/>
    <property type="match status" value="1"/>
</dbReference>
<dbReference type="InterPro" id="IPR029055">
    <property type="entry name" value="Ntn_hydrolases_N"/>
</dbReference>
<dbReference type="Pfam" id="PF13537">
    <property type="entry name" value="GATase_7"/>
    <property type="match status" value="1"/>
</dbReference>
<dbReference type="InterPro" id="IPR014729">
    <property type="entry name" value="Rossmann-like_a/b/a_fold"/>
</dbReference>
<evidence type="ECO:0000256" key="7">
    <source>
        <dbReference type="ARBA" id="ARBA00022888"/>
    </source>
</evidence>
<dbReference type="Proteomes" id="UP000886611">
    <property type="component" value="Unassembled WGS sequence"/>
</dbReference>
<gene>
    <name evidence="11" type="primary">Asns</name>
    <name evidence="11" type="ORF">GTO96_0009569</name>
</gene>
<evidence type="ECO:0000256" key="2">
    <source>
        <dbReference type="ARBA" id="ARBA00007518"/>
    </source>
</evidence>
<comment type="pathway">
    <text evidence="1">Amino-acid biosynthesis; L-asparagine biosynthesis; L-asparagine from L-aspartate (L-Gln route): step 1/1.</text>
</comment>
<evidence type="ECO:0000256" key="8">
    <source>
        <dbReference type="ARBA" id="ARBA00030234"/>
    </source>
</evidence>
<keyword evidence="9" id="KW-0732">Signal</keyword>
<dbReference type="Gene3D" id="3.40.50.620">
    <property type="entry name" value="HUPs"/>
    <property type="match status" value="1"/>
</dbReference>
<dbReference type="PANTHER" id="PTHR11772">
    <property type="entry name" value="ASPARAGINE SYNTHETASE"/>
    <property type="match status" value="1"/>
</dbReference>
<keyword evidence="7" id="KW-0028">Amino-acid biosynthesis</keyword>
<dbReference type="EMBL" id="JAATIS010002524">
    <property type="protein sequence ID" value="KAG2465075.1"/>
    <property type="molecule type" value="Genomic_DNA"/>
</dbReference>
<accession>A0A8X7X9S0</accession>
<keyword evidence="4" id="KW-0547">Nucleotide-binding</keyword>
<proteinExistence type="inferred from homology"/>
<dbReference type="InterPro" id="IPR001962">
    <property type="entry name" value="Asn_synthase"/>
</dbReference>
<dbReference type="GO" id="GO:0006529">
    <property type="term" value="P:asparagine biosynthetic process"/>
    <property type="evidence" value="ECO:0007669"/>
    <property type="project" value="UniProtKB-KW"/>
</dbReference>
<organism evidence="11 12">
    <name type="scientific">Polypterus senegalus</name>
    <name type="common">Senegal bichir</name>
    <dbReference type="NCBI Taxonomy" id="55291"/>
    <lineage>
        <taxon>Eukaryota</taxon>
        <taxon>Metazoa</taxon>
        <taxon>Chordata</taxon>
        <taxon>Craniata</taxon>
        <taxon>Vertebrata</taxon>
        <taxon>Euteleostomi</taxon>
        <taxon>Actinopterygii</taxon>
        <taxon>Polypteriformes</taxon>
        <taxon>Polypteridae</taxon>
        <taxon>Polypterus</taxon>
    </lineage>
</organism>
<dbReference type="CDD" id="cd01991">
    <property type="entry name" value="Asn_synthase_B_C"/>
    <property type="match status" value="1"/>
</dbReference>
<dbReference type="PROSITE" id="PS51278">
    <property type="entry name" value="GATASE_TYPE_2"/>
    <property type="match status" value="1"/>
</dbReference>
<dbReference type="Pfam" id="PF00733">
    <property type="entry name" value="Asn_synthase"/>
    <property type="match status" value="1"/>
</dbReference>
<feature type="non-terminal residue" evidence="11">
    <location>
        <position position="436"/>
    </location>
</feature>
<dbReference type="GO" id="GO:0004066">
    <property type="term" value="F:asparagine synthase (glutamine-hydrolyzing) activity"/>
    <property type="evidence" value="ECO:0007669"/>
    <property type="project" value="InterPro"/>
</dbReference>
<evidence type="ECO:0000256" key="1">
    <source>
        <dbReference type="ARBA" id="ARBA00005187"/>
    </source>
</evidence>
<name>A0A8X7X9S0_POLSE</name>
<dbReference type="AlphaFoldDB" id="A0A8X7X9S0"/>
<dbReference type="InterPro" id="IPR008216">
    <property type="entry name" value="Tachykinin_fam"/>
</dbReference>
<keyword evidence="12" id="KW-1185">Reference proteome</keyword>
<evidence type="ECO:0000256" key="9">
    <source>
        <dbReference type="SAM" id="SignalP"/>
    </source>
</evidence>
<dbReference type="SUPFAM" id="SSF56235">
    <property type="entry name" value="N-terminal nucleophile aminohydrolases (Ntn hydrolases)"/>
    <property type="match status" value="1"/>
</dbReference>
<dbReference type="SUPFAM" id="SSF52402">
    <property type="entry name" value="Adenine nucleotide alpha hydrolases-like"/>
    <property type="match status" value="1"/>
</dbReference>
<evidence type="ECO:0000256" key="4">
    <source>
        <dbReference type="ARBA" id="ARBA00022741"/>
    </source>
</evidence>
<comment type="similarity">
    <text evidence="2">Belongs to the tachykinin family.</text>
</comment>
<evidence type="ECO:0000256" key="5">
    <source>
        <dbReference type="ARBA" id="ARBA00022815"/>
    </source>
</evidence>
<feature type="signal peptide" evidence="9">
    <location>
        <begin position="1"/>
        <end position="19"/>
    </location>
</feature>
<comment type="caution">
    <text evidence="11">The sequence shown here is derived from an EMBL/GenBank/DDBJ whole genome shotgun (WGS) entry which is preliminary data.</text>
</comment>
<dbReference type="GO" id="GO:0005829">
    <property type="term" value="C:cytosol"/>
    <property type="evidence" value="ECO:0007669"/>
    <property type="project" value="TreeGrafter"/>
</dbReference>
<keyword evidence="6" id="KW-0067">ATP-binding</keyword>
<dbReference type="Gene3D" id="3.60.20.10">
    <property type="entry name" value="Glutamine Phosphoribosylpyrophosphate, subunit 1, domain 1"/>
    <property type="match status" value="1"/>
</dbReference>
<dbReference type="PROSITE" id="PS00267">
    <property type="entry name" value="TACHYKININ"/>
    <property type="match status" value="1"/>
</dbReference>
<dbReference type="PRINTS" id="PR01829">
    <property type="entry name" value="PROTACHYKNIN"/>
</dbReference>
<dbReference type="GO" id="GO:0007217">
    <property type="term" value="P:tachykinin receptor signaling pathway"/>
    <property type="evidence" value="ECO:0007669"/>
    <property type="project" value="InterPro"/>
</dbReference>